<evidence type="ECO:0000259" key="10">
    <source>
        <dbReference type="PROSITE" id="PS50011"/>
    </source>
</evidence>
<dbReference type="FunFam" id="1.10.510.10:FF:001424">
    <property type="entry name" value="Protein kinase superfamily protein"/>
    <property type="match status" value="1"/>
</dbReference>
<protein>
    <recommendedName>
        <fullName evidence="2">non-specific serine/threonine protein kinase</fullName>
        <ecNumber evidence="2">2.7.11.1</ecNumber>
    </recommendedName>
</protein>
<dbReference type="InterPro" id="IPR051343">
    <property type="entry name" value="G-type_lectin_kinases/EP1-like"/>
</dbReference>
<keyword evidence="3" id="KW-0245">EGF-like domain</keyword>
<gene>
    <name evidence="12" type="ORF">PVAP13_8NG189401</name>
</gene>
<evidence type="ECO:0000259" key="11">
    <source>
        <dbReference type="PROSITE" id="PS50927"/>
    </source>
</evidence>
<comment type="catalytic activity">
    <reaction evidence="8">
        <text>L-seryl-[protein] + ATP = O-phospho-L-seryl-[protein] + ADP + H(+)</text>
        <dbReference type="Rhea" id="RHEA:17989"/>
        <dbReference type="Rhea" id="RHEA-COMP:9863"/>
        <dbReference type="Rhea" id="RHEA-COMP:11604"/>
        <dbReference type="ChEBI" id="CHEBI:15378"/>
        <dbReference type="ChEBI" id="CHEBI:29999"/>
        <dbReference type="ChEBI" id="CHEBI:30616"/>
        <dbReference type="ChEBI" id="CHEBI:83421"/>
        <dbReference type="ChEBI" id="CHEBI:456216"/>
        <dbReference type="EC" id="2.7.11.1"/>
    </reaction>
</comment>
<name>A0A8T0P4G8_PANVG</name>
<dbReference type="SUPFAM" id="SSF51110">
    <property type="entry name" value="alpha-D-mannose-specific plant lectins"/>
    <property type="match status" value="1"/>
</dbReference>
<dbReference type="InterPro" id="IPR036426">
    <property type="entry name" value="Bulb-type_lectin_dom_sf"/>
</dbReference>
<feature type="domain" description="Protein kinase" evidence="10">
    <location>
        <begin position="398"/>
        <end position="665"/>
    </location>
</feature>
<dbReference type="GO" id="GO:0016020">
    <property type="term" value="C:membrane"/>
    <property type="evidence" value="ECO:0007669"/>
    <property type="project" value="UniProtKB-SubCell"/>
</dbReference>
<dbReference type="PANTHER" id="PTHR47976:SF108">
    <property type="entry name" value="G-TYPE LECTIN S-RECEPTOR-LIKE SERINE_THREONINE-PROTEIN KINASE LECRK1"/>
    <property type="match status" value="1"/>
</dbReference>
<dbReference type="GO" id="GO:0004674">
    <property type="term" value="F:protein serine/threonine kinase activity"/>
    <property type="evidence" value="ECO:0007669"/>
    <property type="project" value="UniProtKB-EC"/>
</dbReference>
<dbReference type="EMBL" id="CM029052">
    <property type="protein sequence ID" value="KAG2556683.1"/>
    <property type="molecule type" value="Genomic_DNA"/>
</dbReference>
<keyword evidence="6" id="KW-0675">Receptor</keyword>
<organism evidence="12 13">
    <name type="scientific">Panicum virgatum</name>
    <name type="common">Blackwell switchgrass</name>
    <dbReference type="NCBI Taxonomy" id="38727"/>
    <lineage>
        <taxon>Eukaryota</taxon>
        <taxon>Viridiplantae</taxon>
        <taxon>Streptophyta</taxon>
        <taxon>Embryophyta</taxon>
        <taxon>Tracheophyta</taxon>
        <taxon>Spermatophyta</taxon>
        <taxon>Magnoliopsida</taxon>
        <taxon>Liliopsida</taxon>
        <taxon>Poales</taxon>
        <taxon>Poaceae</taxon>
        <taxon>PACMAD clade</taxon>
        <taxon>Panicoideae</taxon>
        <taxon>Panicodae</taxon>
        <taxon>Paniceae</taxon>
        <taxon>Panicinae</taxon>
        <taxon>Panicum</taxon>
        <taxon>Panicum sect. Hiantes</taxon>
    </lineage>
</organism>
<dbReference type="FunFam" id="2.90.10.10:FF:000013">
    <property type="entry name" value="G-type lectin S-receptor-like serine/threonine-protein kinase LECRK1"/>
    <property type="match status" value="1"/>
</dbReference>
<dbReference type="PROSITE" id="PS50927">
    <property type="entry name" value="BULB_LECTIN"/>
    <property type="match status" value="1"/>
</dbReference>
<proteinExistence type="predicted"/>
<dbReference type="GO" id="GO:0005524">
    <property type="term" value="F:ATP binding"/>
    <property type="evidence" value="ECO:0007669"/>
    <property type="project" value="InterPro"/>
</dbReference>
<dbReference type="Proteomes" id="UP000823388">
    <property type="component" value="Chromosome 8N"/>
</dbReference>
<dbReference type="Pfam" id="PF00069">
    <property type="entry name" value="Pkinase"/>
    <property type="match status" value="1"/>
</dbReference>
<evidence type="ECO:0000256" key="9">
    <source>
        <dbReference type="SAM" id="SignalP"/>
    </source>
</evidence>
<dbReference type="SMART" id="SM00220">
    <property type="entry name" value="S_TKc"/>
    <property type="match status" value="1"/>
</dbReference>
<dbReference type="Gene3D" id="2.90.10.10">
    <property type="entry name" value="Bulb-type lectin domain"/>
    <property type="match status" value="1"/>
</dbReference>
<evidence type="ECO:0000256" key="5">
    <source>
        <dbReference type="ARBA" id="ARBA00022734"/>
    </source>
</evidence>
<evidence type="ECO:0000256" key="1">
    <source>
        <dbReference type="ARBA" id="ARBA00004479"/>
    </source>
</evidence>
<evidence type="ECO:0000256" key="8">
    <source>
        <dbReference type="ARBA" id="ARBA00048679"/>
    </source>
</evidence>
<dbReference type="PROSITE" id="PS50011">
    <property type="entry name" value="PROTEIN_KINASE_DOM"/>
    <property type="match status" value="1"/>
</dbReference>
<feature type="signal peptide" evidence="9">
    <location>
        <begin position="1"/>
        <end position="20"/>
    </location>
</feature>
<dbReference type="Gene3D" id="1.10.510.10">
    <property type="entry name" value="Transferase(Phosphotransferase) domain 1"/>
    <property type="match status" value="1"/>
</dbReference>
<dbReference type="CDD" id="cd01098">
    <property type="entry name" value="PAN_AP_plant"/>
    <property type="match status" value="1"/>
</dbReference>
<dbReference type="PROSITE" id="PS00108">
    <property type="entry name" value="PROTEIN_KINASE_ST"/>
    <property type="match status" value="1"/>
</dbReference>
<dbReference type="PANTHER" id="PTHR47976">
    <property type="entry name" value="G-TYPE LECTIN S-RECEPTOR-LIKE SERINE/THREONINE-PROTEIN KINASE SD2-5"/>
    <property type="match status" value="1"/>
</dbReference>
<keyword evidence="5" id="KW-0430">Lectin</keyword>
<dbReference type="InterPro" id="IPR011009">
    <property type="entry name" value="Kinase-like_dom_sf"/>
</dbReference>
<feature type="chain" id="PRO_5035862975" description="non-specific serine/threonine protein kinase" evidence="9">
    <location>
        <begin position="21"/>
        <end position="665"/>
    </location>
</feature>
<evidence type="ECO:0000313" key="12">
    <source>
        <dbReference type="EMBL" id="KAG2556683.1"/>
    </source>
</evidence>
<dbReference type="InterPro" id="IPR000719">
    <property type="entry name" value="Prot_kinase_dom"/>
</dbReference>
<evidence type="ECO:0000256" key="7">
    <source>
        <dbReference type="ARBA" id="ARBA00047899"/>
    </source>
</evidence>
<dbReference type="InterPro" id="IPR008271">
    <property type="entry name" value="Ser/Thr_kinase_AS"/>
</dbReference>
<reference evidence="12" key="1">
    <citation type="submission" date="2020-05" db="EMBL/GenBank/DDBJ databases">
        <title>WGS assembly of Panicum virgatum.</title>
        <authorList>
            <person name="Lovell J.T."/>
            <person name="Jenkins J."/>
            <person name="Shu S."/>
            <person name="Juenger T.E."/>
            <person name="Schmutz J."/>
        </authorList>
    </citation>
    <scope>NUCLEOTIDE SEQUENCE</scope>
    <source>
        <strain evidence="12">AP13</strain>
    </source>
</reference>
<evidence type="ECO:0000256" key="4">
    <source>
        <dbReference type="ARBA" id="ARBA00022729"/>
    </source>
</evidence>
<dbReference type="SMART" id="SM00108">
    <property type="entry name" value="B_lectin"/>
    <property type="match status" value="1"/>
</dbReference>
<comment type="subcellular location">
    <subcellularLocation>
        <location evidence="1">Membrane</location>
        <topology evidence="1">Single-pass type I membrane protein</topology>
    </subcellularLocation>
</comment>
<comment type="caution">
    <text evidence="12">The sequence shown here is derived from an EMBL/GenBank/DDBJ whole genome shotgun (WGS) entry which is preliminary data.</text>
</comment>
<dbReference type="SUPFAM" id="SSF56112">
    <property type="entry name" value="Protein kinase-like (PK-like)"/>
    <property type="match status" value="1"/>
</dbReference>
<dbReference type="EC" id="2.7.11.1" evidence="2"/>
<keyword evidence="4 9" id="KW-0732">Signal</keyword>
<keyword evidence="13" id="KW-1185">Reference proteome</keyword>
<accession>A0A8T0P4G8</accession>
<evidence type="ECO:0000313" key="13">
    <source>
        <dbReference type="Proteomes" id="UP000823388"/>
    </source>
</evidence>
<dbReference type="Pfam" id="PF01453">
    <property type="entry name" value="B_lectin"/>
    <property type="match status" value="1"/>
</dbReference>
<feature type="domain" description="Bulb-type lectin" evidence="11">
    <location>
        <begin position="15"/>
        <end position="148"/>
    </location>
</feature>
<dbReference type="GO" id="GO:0051707">
    <property type="term" value="P:response to other organism"/>
    <property type="evidence" value="ECO:0007669"/>
    <property type="project" value="UniProtKB-ARBA"/>
</dbReference>
<dbReference type="InterPro" id="IPR001480">
    <property type="entry name" value="Bulb-type_lectin_dom"/>
</dbReference>
<dbReference type="GO" id="GO:0030246">
    <property type="term" value="F:carbohydrate binding"/>
    <property type="evidence" value="ECO:0007669"/>
    <property type="project" value="UniProtKB-KW"/>
</dbReference>
<comment type="catalytic activity">
    <reaction evidence="7">
        <text>L-threonyl-[protein] + ATP = O-phospho-L-threonyl-[protein] + ADP + H(+)</text>
        <dbReference type="Rhea" id="RHEA:46608"/>
        <dbReference type="Rhea" id="RHEA-COMP:11060"/>
        <dbReference type="Rhea" id="RHEA-COMP:11605"/>
        <dbReference type="ChEBI" id="CHEBI:15378"/>
        <dbReference type="ChEBI" id="CHEBI:30013"/>
        <dbReference type="ChEBI" id="CHEBI:30616"/>
        <dbReference type="ChEBI" id="CHEBI:61977"/>
        <dbReference type="ChEBI" id="CHEBI:456216"/>
        <dbReference type="EC" id="2.7.11.1"/>
    </reaction>
</comment>
<evidence type="ECO:0000256" key="6">
    <source>
        <dbReference type="ARBA" id="ARBA00023170"/>
    </source>
</evidence>
<sequence length="665" mass="75058">MAPFLLLAFLLLLSSASVHAQQNITLGSSLTPQGPNRFWLSPSGDFAFSFRPMDGNTSSYLLAIWFNRISSKTVAWYAKTIDQDAALVQVSSGSRLQLTTRGILSLQDSTGTEVWKPQVVDAAYAIMLDTGNFVLAAADGSTKWESFKNPIDTILLTQVLTPGMMLRSQIIPKYYSNGRFLSLKNDGVFFYYIAVPSGHQHDYYWSIPQNRTNMMVSNLNAQQLLVPDFKPQSTSAAEIKVGSGTCSFNSYWTLDATCMCPPQYSYIDQESKDKGCKPDFQLQISDFQLIPMTHVDWPGDDYEQYTPISKNKCQQLCLTDCFCAVAVFRDEDHTCWKKKMPILNGIQGDGVQRTVFIKVPKNNSTQSEPTDFEKWNKDKKYWILRSSLFLGSSVLVNILLISIVLLGSYCTITRKEVPSQQSSNNIGLPLKAEEWEYNINLGTYIAVKKIDKLEHETEEFTVEVQAIGLTYHKNLVRLLGFCNEGEERLLVYEFMTNGSLNRFLFGDARLHWNLRAQIALGVARGLLYLHEECSTQIIHCDIKPQNILLDYNFTAKISDFGLAKLLRINQTQTNTGIRVAEEDQKILTYWANDCYRCGRVDFLVEGDDEAISNLKMVERLVAVALWCLQEDPTIRPTMLKVTQMHDGAGAIPTPPDSSTFVHPFP</sequence>
<dbReference type="AlphaFoldDB" id="A0A8T0P4G8"/>
<evidence type="ECO:0000256" key="3">
    <source>
        <dbReference type="ARBA" id="ARBA00022536"/>
    </source>
</evidence>
<evidence type="ECO:0000256" key="2">
    <source>
        <dbReference type="ARBA" id="ARBA00012513"/>
    </source>
</evidence>